<evidence type="ECO:0000256" key="1">
    <source>
        <dbReference type="SAM" id="SignalP"/>
    </source>
</evidence>
<accession>A0A8I0ADQ9</accession>
<dbReference type="AlphaFoldDB" id="A0A8I0ADQ9"/>
<evidence type="ECO:0008006" key="4">
    <source>
        <dbReference type="Google" id="ProtNLM"/>
    </source>
</evidence>
<keyword evidence="3" id="KW-1185">Reference proteome</keyword>
<evidence type="ECO:0000313" key="2">
    <source>
        <dbReference type="EMBL" id="MBC5661933.1"/>
    </source>
</evidence>
<comment type="caution">
    <text evidence="2">The sequence shown here is derived from an EMBL/GenBank/DDBJ whole genome shotgun (WGS) entry which is preliminary data.</text>
</comment>
<dbReference type="PROSITE" id="PS51257">
    <property type="entry name" value="PROKAR_LIPOPROTEIN"/>
    <property type="match status" value="1"/>
</dbReference>
<gene>
    <name evidence="2" type="ORF">H8S09_03315</name>
</gene>
<evidence type="ECO:0000313" key="3">
    <source>
        <dbReference type="Proteomes" id="UP000615234"/>
    </source>
</evidence>
<feature type="chain" id="PRO_5039247899" description="DUF3298 domain-containing protein" evidence="1">
    <location>
        <begin position="24"/>
        <end position="467"/>
    </location>
</feature>
<organism evidence="2 3">
    <name type="scientific">Coprococcus hominis</name>
    <name type="common">ex Liu et al. 2022</name>
    <dbReference type="NCBI Taxonomy" id="2763039"/>
    <lineage>
        <taxon>Bacteria</taxon>
        <taxon>Bacillati</taxon>
        <taxon>Bacillota</taxon>
        <taxon>Clostridia</taxon>
        <taxon>Lachnospirales</taxon>
        <taxon>Lachnospiraceae</taxon>
        <taxon>Coprococcus</taxon>
    </lineage>
</organism>
<reference evidence="2 3" key="1">
    <citation type="submission" date="2020-08" db="EMBL/GenBank/DDBJ databases">
        <title>Genome public.</title>
        <authorList>
            <person name="Liu C."/>
            <person name="Sun Q."/>
        </authorList>
    </citation>
    <scope>NUCLEOTIDE SEQUENCE [LARGE SCALE GENOMIC DNA]</scope>
    <source>
        <strain evidence="2 3">NSJ-10</strain>
    </source>
</reference>
<keyword evidence="1" id="KW-0732">Signal</keyword>
<dbReference type="EMBL" id="JACOOX010000002">
    <property type="protein sequence ID" value="MBC5661933.1"/>
    <property type="molecule type" value="Genomic_DNA"/>
</dbReference>
<name>A0A8I0ADQ9_9FIRM</name>
<protein>
    <recommendedName>
        <fullName evidence="4">DUF3298 domain-containing protein</fullName>
    </recommendedName>
</protein>
<proteinExistence type="predicted"/>
<sequence>MRNNLGKVTLMISILLCFGGLTACESAKEKNISYVGDAANSLHIPDSYMEEWKVNKNTVKLAIEGVEYIPDSDFRIYEYKQIPNAAKQKQEIVEAVFEEEKGIFENRLENDYKNLCREDLETIHIYQEKIREYYLDQGQTSQAVSCDQEIENIIACEAGASDKRALIQNYEGQKYVGYIGDNLFLLTFKEENDCITGITLENYLGTAGLYTYYGMKTDDTITLENHLGDVTECIVDLENTVENRCAKDMDCARDEALLFLEACGITDVEILEEGPLGYSTFESARPIDFNGYCFQFTRAAGNRGAYIAETELFAPYPFCTSELFTVCVDDNGVMNAELYIAGVQAGEKAVTLMDFEDIEPKFAEQYEAFYAAYPGIDKPAAFNFMELDYMLVEGEKLGTFEYKPVWLVAYYEDLDTCYTYDYFYLPDSLLVIDAETGEYIDYLKQSCFRLYSSRVAVFHNCIDKVTF</sequence>
<feature type="signal peptide" evidence="1">
    <location>
        <begin position="1"/>
        <end position="23"/>
    </location>
</feature>
<dbReference type="Proteomes" id="UP000615234">
    <property type="component" value="Unassembled WGS sequence"/>
</dbReference>
<dbReference type="RefSeq" id="WP_186847372.1">
    <property type="nucleotide sequence ID" value="NZ_JACOOX010000002.1"/>
</dbReference>